<dbReference type="Pfam" id="PF07744">
    <property type="entry name" value="SPOC"/>
    <property type="match status" value="1"/>
</dbReference>
<dbReference type="RefSeq" id="XP_031402498.1">
    <property type="nucleotide sequence ID" value="XM_031546638.1"/>
</dbReference>
<dbReference type="CDD" id="cd21546">
    <property type="entry name" value="SPOC_FPA-like"/>
    <property type="match status" value="1"/>
</dbReference>
<feature type="region of interest" description="Disordered" evidence="1">
    <location>
        <begin position="895"/>
        <end position="927"/>
    </location>
</feature>
<dbReference type="Gene3D" id="3.30.70.330">
    <property type="match status" value="1"/>
</dbReference>
<evidence type="ECO:0000259" key="2">
    <source>
        <dbReference type="PROSITE" id="PS51140"/>
    </source>
</evidence>
<dbReference type="PANTHER" id="PTHR21494:SF0">
    <property type="entry name" value="ACTIVATING SIGNAL COINTEGRATOR 1 COMPLEX SUBUNIT 2"/>
    <property type="match status" value="1"/>
</dbReference>
<reference evidence="3" key="1">
    <citation type="journal article" date="2020" name="Plant Biotechnol. J.">
        <title>The pomegranate (Punica granatum L.) draft genome dissects genetic divergence between soft- and hard-seeded cultivars.</title>
        <authorList>
            <person name="Luo X."/>
            <person name="Li H."/>
            <person name="Wu Z."/>
            <person name="Yao W."/>
            <person name="Zhao P."/>
            <person name="Cao D."/>
            <person name="Yu H."/>
            <person name="Li K."/>
            <person name="Poudel K."/>
            <person name="Zhao D."/>
            <person name="Zhang F."/>
            <person name="Xia X."/>
            <person name="Chen L."/>
            <person name="Wang Q."/>
            <person name="Jing D."/>
            <person name="Cao S."/>
        </authorList>
    </citation>
    <scope>NUCLEOTIDE SEQUENCE [LARGE SCALE GENOMIC DNA]</scope>
    <source>
        <strain evidence="3">cv. Tunisia</strain>
    </source>
</reference>
<dbReference type="InterPro" id="IPR003892">
    <property type="entry name" value="CUE"/>
</dbReference>
<organism evidence="3 4">
    <name type="scientific">Punica granatum</name>
    <name type="common">Pomegranate</name>
    <dbReference type="NCBI Taxonomy" id="22663"/>
    <lineage>
        <taxon>Eukaryota</taxon>
        <taxon>Viridiplantae</taxon>
        <taxon>Streptophyta</taxon>
        <taxon>Embryophyta</taxon>
        <taxon>Tracheophyta</taxon>
        <taxon>Spermatophyta</taxon>
        <taxon>Magnoliopsida</taxon>
        <taxon>eudicotyledons</taxon>
        <taxon>Gunneridae</taxon>
        <taxon>Pentapetalae</taxon>
        <taxon>rosids</taxon>
        <taxon>malvids</taxon>
        <taxon>Myrtales</taxon>
        <taxon>Lythraceae</taxon>
        <taxon>Punica</taxon>
    </lineage>
</organism>
<feature type="region of interest" description="Disordered" evidence="1">
    <location>
        <begin position="1033"/>
        <end position="1111"/>
    </location>
</feature>
<feature type="compositionally biased region" description="Pro residues" evidence="1">
    <location>
        <begin position="18"/>
        <end position="27"/>
    </location>
</feature>
<feature type="region of interest" description="Disordered" evidence="1">
    <location>
        <begin position="2049"/>
        <end position="2140"/>
    </location>
</feature>
<feature type="domain" description="CUE" evidence="2">
    <location>
        <begin position="1805"/>
        <end position="1848"/>
    </location>
</feature>
<feature type="region of interest" description="Disordered" evidence="1">
    <location>
        <begin position="1774"/>
        <end position="1797"/>
    </location>
</feature>
<dbReference type="PANTHER" id="PTHR21494">
    <property type="entry name" value="ACTIVATING SIGNAL COINTEGRATOR 1 COMPLEX SUBUNIT 2 ASC-1 COMPLEX SUBUNIT P100"/>
    <property type="match status" value="1"/>
</dbReference>
<feature type="compositionally biased region" description="Polar residues" evidence="1">
    <location>
        <begin position="1269"/>
        <end position="1280"/>
    </location>
</feature>
<dbReference type="InterPro" id="IPR012677">
    <property type="entry name" value="Nucleotide-bd_a/b_plait_sf"/>
</dbReference>
<dbReference type="Pfam" id="PF02845">
    <property type="entry name" value="CUE"/>
    <property type="match status" value="1"/>
</dbReference>
<evidence type="ECO:0000313" key="3">
    <source>
        <dbReference type="Proteomes" id="UP000515151"/>
    </source>
</evidence>
<evidence type="ECO:0000256" key="1">
    <source>
        <dbReference type="SAM" id="MobiDB-lite"/>
    </source>
</evidence>
<feature type="compositionally biased region" description="Low complexity" evidence="1">
    <location>
        <begin position="1898"/>
        <end position="1907"/>
    </location>
</feature>
<dbReference type="GO" id="GO:0043130">
    <property type="term" value="F:ubiquitin binding"/>
    <property type="evidence" value="ECO:0007669"/>
    <property type="project" value="InterPro"/>
</dbReference>
<feature type="compositionally biased region" description="Polar residues" evidence="1">
    <location>
        <begin position="451"/>
        <end position="463"/>
    </location>
</feature>
<feature type="compositionally biased region" description="Basic residues" evidence="1">
    <location>
        <begin position="2113"/>
        <end position="2126"/>
    </location>
</feature>
<feature type="compositionally biased region" description="Polar residues" evidence="1">
    <location>
        <begin position="1301"/>
        <end position="1326"/>
    </location>
</feature>
<dbReference type="InterPro" id="IPR009060">
    <property type="entry name" value="UBA-like_sf"/>
</dbReference>
<protein>
    <submittedName>
        <fullName evidence="4">Uncharacterized protein LOC116212051</fullName>
    </submittedName>
</protein>
<dbReference type="InterPro" id="IPR035979">
    <property type="entry name" value="RBD_domain_sf"/>
</dbReference>
<feature type="compositionally biased region" description="Polar residues" evidence="1">
    <location>
        <begin position="1787"/>
        <end position="1797"/>
    </location>
</feature>
<reference evidence="4" key="2">
    <citation type="submission" date="2025-08" db="UniProtKB">
        <authorList>
            <consortium name="RefSeq"/>
        </authorList>
    </citation>
    <scope>IDENTIFICATION</scope>
    <source>
        <tissue evidence="4">Leaf</tissue>
    </source>
</reference>
<dbReference type="GeneID" id="116212051"/>
<feature type="region of interest" description="Disordered" evidence="1">
    <location>
        <begin position="416"/>
        <end position="472"/>
    </location>
</feature>
<dbReference type="InterPro" id="IPR012921">
    <property type="entry name" value="SPOC_C"/>
</dbReference>
<dbReference type="Proteomes" id="UP000515151">
    <property type="component" value="Chromosome 1"/>
</dbReference>
<feature type="compositionally biased region" description="Basic and acidic residues" evidence="1">
    <location>
        <begin position="2084"/>
        <end position="2095"/>
    </location>
</feature>
<dbReference type="Gene3D" id="1.10.8.10">
    <property type="entry name" value="DNA helicase RuvA subunit, C-terminal domain"/>
    <property type="match status" value="1"/>
</dbReference>
<dbReference type="SMART" id="SM00546">
    <property type="entry name" value="CUE"/>
    <property type="match status" value="1"/>
</dbReference>
<feature type="compositionally biased region" description="Low complexity" evidence="1">
    <location>
        <begin position="908"/>
        <end position="919"/>
    </location>
</feature>
<gene>
    <name evidence="4" type="primary">LOC116212051</name>
</gene>
<feature type="region of interest" description="Disordered" evidence="1">
    <location>
        <begin position="1"/>
        <end position="67"/>
    </location>
</feature>
<dbReference type="InterPro" id="IPR052586">
    <property type="entry name" value="ASCC2"/>
</dbReference>
<feature type="region of interest" description="Disordered" evidence="1">
    <location>
        <begin position="1866"/>
        <end position="1927"/>
    </location>
</feature>
<dbReference type="SUPFAM" id="SSF54928">
    <property type="entry name" value="RNA-binding domain, RBD"/>
    <property type="match status" value="1"/>
</dbReference>
<sequence>MASSEQPLKKRRLYELPPESPPRPSSPPTSSQDGPAAAPPPPEPAVLLAASPQTPSREDTTTKRSNREEIRLVFESYKKLKFCVSQKEARLMPELEQAYLSLITASQGCTSVQRVVADLIPRYASFCPTALEAAATVLINMHNWNLAIINRGEDADDVAFQIAKTCILGLVDICRTASSEAPTSSVIQGISSAVFLNVLTFFVSSFGGKNIFQIVDEERTKLPDTDESFSYLKMKLSDEDELPVIKLSKFRAITILRIFFACPKSILAACFELLKSSIAEGLQNDGQYFLTQVMSRLDGDDVACILDHSNDKAQSCIASTNKENNGQQPSDGSHISVPMRCLLRLVIDRDHSLRSWIIKRYHKLKKFSPSRCASEILSVLKGCLESFIDGVNWEDSQVESDEDASESTASFNQHYWAPGMSSQQGMHTEPCGREDNGRYHDGSRNEGFTGKSGQYTNSHSSADVRSISVPDCNGGGSRLKDFEMSEHADYSSRPSVSTDVATHQSYSPVAKQSDFRSNSFEGRNHFVHGDKSHNPNTDASIPPLRSAAGSANNAVSSPRHNYAVRYSSPNQVFWLSDGDPAAMDIVSASRQLLLGYLGPDVSEAHVRYQLDRFGPIDHFFFYPRRGFALVDFRSIMDSIRARDYIRRHFPWRIKFLDIGLGTMGAVNGVAVGYCSFIYVGNILSQWMRDEFLNESRKVLYKGPNMVTDLTNEGAMLLEYETSEEAVTVMTHLRQYRKEISNRSHMDPSRSAAVPAHGVGSPHSQLVAHNIPDSTRTRMSQLSSLFSSLRSKYNISQSFSYFDNHNSHNANSRGEEMASNTLWIYLPNSNTPYLMEDELMTICKLAIGDVGSIIRHARTNMQSGSGWLVECSSADAAITALRNLRGCPGTFLQVELSHGGQPPVPPVSSNPDSGSSGLVSPGLKADSTPVLGPHSFQSNWTSSGGTENMVVDNTSQGSTMVSGVSSAAASISCMPMAPQGPNIPPHQIQASPFMHPTYFPPTNPWDPQGSSHHVPLNPVQAGPMQNNFQVTAASAAPFPPPLTPLAQVPGNSVKPEESPVPPEMPPPPLPPSPPPPPQAQPPSLPPPPSSPPPPPPPLPATESSYPETSSPPLQYQWQGTLCKSGVHYCIIRAYRVDSDICKYPIGLSEPAEWPVKLDMTKRTDYRHVKSAFTNTPSHRREVCRMVPASVADRKGFQDFISYLKQRECAGVIKIPAVGSIWARLLFMLPYSEELCSMLSIPLESSDALIVLVLPKETNIEGVFRSTTRRSLNMSNRYSNNRPRQHDTANRNFPNAQKKFAPKTQNPTVKQPSPGPTLSTSLRGSSLEQAGDGSSSSGGGAAASASRVRLGESGQWVSNAAQSGSFVIYLPQDEAVAAGLGAEEGGLDPVESQRVVDLLNRELSRLLKLKPRDFWREVAGDSSLHEFLDSFLKFRSRWYDFPHHGAKGMVAGVIVGELELCHRVFMVLYRISSNRDPGARSADSLSPKDHGVILQDKKLLDLPKLLDICAIYGHENEDLTRLLVSNALKAQPWIHYNLTDVNSHFLSIVQTMQHRCSSSLKLLFSRSEGNQDLKQLHSDFLEVMDFINDAISSMDAFVSAYRPAAAFFSCPVETSDGNDDLLSTLVKLHDSLLPSLQKGFRFICSSGDALGDGIKSTSFINLKMLSTRLEKFGWKLLDSCYLSDEVFEESLDVPATTKIFPAKVDDPVIRTDIIVQTFREMSNLSHQIVENQDQMTFLQQVERSYRVMSRLRSLQSNGWIIMDDEQYQYLSGTTMSTSLPAQNEDPPYKSTSANTTSEAQIDEETAVLASKISQIKDLFPDYGKGFLSACLEVYNQNPEEVIQRILEGTLHEDLQSLDTSLEMVPVPKSVSATGAKDKGKGKLWESSPIPPSTNPVERQSGVSSSSGGRFVRKSKLQSPDTKTLDTRDKRDAEKISALASQYEYEDEYDDSFDDLGLGGVESGFEESEGLEVDTVSRMGHTQSAPSSSSKWGSRKQPQFYVKDGKNYSYKVDGSVAVANANEASLVTRAQSELIYGLGRGGNLPLGAVKRLQEAQEEGGKQSEVSSVNEVRGGWNPRGRGRRGGGRGREAYERKDNNQSDGPEGEVRENSDTNRGRGRRGGGRNHYRKDRAMNKHFSSLSGR</sequence>
<dbReference type="InterPro" id="IPR041800">
    <property type="entry name" value="ASCC2_CUE"/>
</dbReference>
<feature type="compositionally biased region" description="Basic and acidic residues" evidence="1">
    <location>
        <begin position="430"/>
        <end position="444"/>
    </location>
</feature>
<feature type="compositionally biased region" description="Low complexity" evidence="1">
    <location>
        <begin position="1099"/>
        <end position="1111"/>
    </location>
</feature>
<dbReference type="CDD" id="cd14364">
    <property type="entry name" value="CUE_ASCC2"/>
    <property type="match status" value="1"/>
</dbReference>
<dbReference type="GO" id="GO:0003676">
    <property type="term" value="F:nucleic acid binding"/>
    <property type="evidence" value="ECO:0007669"/>
    <property type="project" value="InterPro"/>
</dbReference>
<keyword evidence="3" id="KW-1185">Reference proteome</keyword>
<feature type="compositionally biased region" description="Basic and acidic residues" evidence="1">
    <location>
        <begin position="2049"/>
        <end position="2058"/>
    </location>
</feature>
<feature type="compositionally biased region" description="Pro residues" evidence="1">
    <location>
        <begin position="1057"/>
        <end position="1098"/>
    </location>
</feature>
<feature type="compositionally biased region" description="Basic and acidic residues" evidence="1">
    <location>
        <begin position="56"/>
        <end position="67"/>
    </location>
</feature>
<feature type="compositionally biased region" description="Basic and acidic residues" evidence="1">
    <location>
        <begin position="2102"/>
        <end position="2112"/>
    </location>
</feature>
<dbReference type="SUPFAM" id="SSF46934">
    <property type="entry name" value="UBA-like"/>
    <property type="match status" value="1"/>
</dbReference>
<name>A0A6P8EB53_PUNGR</name>
<feature type="region of interest" description="Disordered" evidence="1">
    <location>
        <begin position="1269"/>
        <end position="1341"/>
    </location>
</feature>
<proteinExistence type="predicted"/>
<evidence type="ECO:0000313" key="4">
    <source>
        <dbReference type="RefSeq" id="XP_031402498.1"/>
    </source>
</evidence>
<accession>A0A6P8EB53</accession>
<dbReference type="PROSITE" id="PS51140">
    <property type="entry name" value="CUE"/>
    <property type="match status" value="1"/>
</dbReference>
<dbReference type="OrthoDB" id="5577209at2759"/>